<reference evidence="5 6" key="1">
    <citation type="journal article" date="2018" name="Gigascience">
        <title>Genomes of trombidid mites reveal novel predicted allergens and laterally-transferred genes associated with secondary metabolism.</title>
        <authorList>
            <person name="Dong X."/>
            <person name="Chaisiri K."/>
            <person name="Xia D."/>
            <person name="Armstrong S.D."/>
            <person name="Fang Y."/>
            <person name="Donnelly M.J."/>
            <person name="Kadowaki T."/>
            <person name="McGarry J.W."/>
            <person name="Darby A.C."/>
            <person name="Makepeace B.L."/>
        </authorList>
    </citation>
    <scope>NUCLEOTIDE SEQUENCE [LARGE SCALE GENOMIC DNA]</scope>
    <source>
        <strain evidence="5">UoL-WK</strain>
    </source>
</reference>
<dbReference type="InterPro" id="IPR036396">
    <property type="entry name" value="Cyt_P450_sf"/>
</dbReference>
<dbReference type="Proteomes" id="UP000285301">
    <property type="component" value="Unassembled WGS sequence"/>
</dbReference>
<evidence type="ECO:0000256" key="1">
    <source>
        <dbReference type="ARBA" id="ARBA00010617"/>
    </source>
</evidence>
<dbReference type="PANTHER" id="PTHR24300">
    <property type="entry name" value="CYTOCHROME P450 508A4-RELATED"/>
    <property type="match status" value="1"/>
</dbReference>
<dbReference type="PRINTS" id="PR00463">
    <property type="entry name" value="EP450I"/>
</dbReference>
<keyword evidence="6" id="KW-1185">Reference proteome</keyword>
<protein>
    <submittedName>
        <fullName evidence="5">Cytochrome P450 2G1-like protein</fullName>
    </submittedName>
</protein>
<keyword evidence="3" id="KW-0408">Iron</keyword>
<dbReference type="GO" id="GO:0020037">
    <property type="term" value="F:heme binding"/>
    <property type="evidence" value="ECO:0007669"/>
    <property type="project" value="InterPro"/>
</dbReference>
<dbReference type="GO" id="GO:0006805">
    <property type="term" value="P:xenobiotic metabolic process"/>
    <property type="evidence" value="ECO:0007669"/>
    <property type="project" value="TreeGrafter"/>
</dbReference>
<dbReference type="InterPro" id="IPR050182">
    <property type="entry name" value="Cytochrome_P450_fam2"/>
</dbReference>
<evidence type="ECO:0000256" key="3">
    <source>
        <dbReference type="ARBA" id="ARBA00023004"/>
    </source>
</evidence>
<dbReference type="GO" id="GO:0005506">
    <property type="term" value="F:iron ion binding"/>
    <property type="evidence" value="ECO:0007669"/>
    <property type="project" value="InterPro"/>
</dbReference>
<dbReference type="GO" id="GO:0016712">
    <property type="term" value="F:oxidoreductase activity, acting on paired donors, with incorporation or reduction of molecular oxygen, reduced flavin or flavoprotein as one donor, and incorporation of one atom of oxygen"/>
    <property type="evidence" value="ECO:0007669"/>
    <property type="project" value="TreeGrafter"/>
</dbReference>
<dbReference type="InterPro" id="IPR002401">
    <property type="entry name" value="Cyt_P450_E_grp-I"/>
</dbReference>
<dbReference type="GO" id="GO:0008395">
    <property type="term" value="F:steroid hydroxylase activity"/>
    <property type="evidence" value="ECO:0007669"/>
    <property type="project" value="TreeGrafter"/>
</dbReference>
<accession>A0A3S3RDF8</accession>
<proteinExistence type="inferred from homology"/>
<keyword evidence="4" id="KW-0560">Oxidoreductase</keyword>
<dbReference type="InterPro" id="IPR001128">
    <property type="entry name" value="Cyt_P450"/>
</dbReference>
<dbReference type="STRING" id="1965070.A0A3S3RDF8"/>
<evidence type="ECO:0000256" key="2">
    <source>
        <dbReference type="ARBA" id="ARBA00022723"/>
    </source>
</evidence>
<evidence type="ECO:0000313" key="5">
    <source>
        <dbReference type="EMBL" id="RWR99090.1"/>
    </source>
</evidence>
<comment type="similarity">
    <text evidence="1">Belongs to the cytochrome P450 family.</text>
</comment>
<gene>
    <name evidence="5" type="ORF">B4U79_19226</name>
</gene>
<organism evidence="5 6">
    <name type="scientific">Dinothrombium tinctorium</name>
    <dbReference type="NCBI Taxonomy" id="1965070"/>
    <lineage>
        <taxon>Eukaryota</taxon>
        <taxon>Metazoa</taxon>
        <taxon>Ecdysozoa</taxon>
        <taxon>Arthropoda</taxon>
        <taxon>Chelicerata</taxon>
        <taxon>Arachnida</taxon>
        <taxon>Acari</taxon>
        <taxon>Acariformes</taxon>
        <taxon>Trombidiformes</taxon>
        <taxon>Prostigmata</taxon>
        <taxon>Anystina</taxon>
        <taxon>Parasitengona</taxon>
        <taxon>Trombidioidea</taxon>
        <taxon>Trombidiidae</taxon>
        <taxon>Dinothrombium</taxon>
    </lineage>
</organism>
<dbReference type="OrthoDB" id="6534104at2759"/>
<sequence length="221" mass="26064">MNEDYIFLNSLETVKECYVTQAENFSNRPQKYSLWHVAFADHSVQTSNHDVWKANRNLIISKFSSLGMGKSDFESKIHEVCDLLISNVDKRNGQVFDMHLLLSNFSSNIISMMLFSKMFEYNDPLYIELRAQSTNFFRACNHLNGILYGNVFRLYLMIERKSYALIKKMNREFLEFGMKILNERICHKDSGAEDDCDDLFDCYLKRMEHDKNLFDSKYNSL</sequence>
<dbReference type="GO" id="GO:0005737">
    <property type="term" value="C:cytoplasm"/>
    <property type="evidence" value="ECO:0007669"/>
    <property type="project" value="TreeGrafter"/>
</dbReference>
<comment type="caution">
    <text evidence="5">The sequence shown here is derived from an EMBL/GenBank/DDBJ whole genome shotgun (WGS) entry which is preliminary data.</text>
</comment>
<dbReference type="SUPFAM" id="SSF48264">
    <property type="entry name" value="Cytochrome P450"/>
    <property type="match status" value="1"/>
</dbReference>
<dbReference type="Pfam" id="PF00067">
    <property type="entry name" value="p450"/>
    <property type="match status" value="1"/>
</dbReference>
<dbReference type="GO" id="GO:0006082">
    <property type="term" value="P:organic acid metabolic process"/>
    <property type="evidence" value="ECO:0007669"/>
    <property type="project" value="TreeGrafter"/>
</dbReference>
<evidence type="ECO:0000313" key="6">
    <source>
        <dbReference type="Proteomes" id="UP000285301"/>
    </source>
</evidence>
<dbReference type="AlphaFoldDB" id="A0A3S3RDF8"/>
<keyword evidence="4" id="KW-0503">Monooxygenase</keyword>
<evidence type="ECO:0000256" key="4">
    <source>
        <dbReference type="ARBA" id="ARBA00023033"/>
    </source>
</evidence>
<dbReference type="EMBL" id="NCKU01016950">
    <property type="protein sequence ID" value="RWR99090.1"/>
    <property type="molecule type" value="Genomic_DNA"/>
</dbReference>
<keyword evidence="2" id="KW-0479">Metal-binding</keyword>
<dbReference type="PANTHER" id="PTHR24300:SF397">
    <property type="entry name" value="CYTOCHROME P450 2U1"/>
    <property type="match status" value="1"/>
</dbReference>
<name>A0A3S3RDF8_9ACAR</name>
<dbReference type="Gene3D" id="1.10.630.10">
    <property type="entry name" value="Cytochrome P450"/>
    <property type="match status" value="1"/>
</dbReference>